<evidence type="ECO:0000256" key="3">
    <source>
        <dbReference type="ARBA" id="ARBA00022723"/>
    </source>
</evidence>
<dbReference type="EC" id="3.1.-.-" evidence="9"/>
<keyword evidence="6 12" id="KW-0862">Zinc</keyword>
<feature type="binding site" evidence="12">
    <location>
        <position position="107"/>
    </location>
    <ligand>
        <name>Zn(2+)</name>
        <dbReference type="ChEBI" id="CHEBI:29105"/>
        <label>1</label>
        <note>catalytic</note>
    </ligand>
</feature>
<dbReference type="PANTHER" id="PTHR43694:SF1">
    <property type="entry name" value="RIBONUCLEASE J"/>
    <property type="match status" value="1"/>
</dbReference>
<dbReference type="GO" id="GO:0003723">
    <property type="term" value="F:RNA binding"/>
    <property type="evidence" value="ECO:0007669"/>
    <property type="project" value="UniProtKB-UniRule"/>
</dbReference>
<keyword evidence="8 9" id="KW-0694">RNA-binding</keyword>
<evidence type="ECO:0000256" key="1">
    <source>
        <dbReference type="ARBA" id="ARBA00022490"/>
    </source>
</evidence>
<dbReference type="GO" id="GO:0008270">
    <property type="term" value="F:zinc ion binding"/>
    <property type="evidence" value="ECO:0007669"/>
    <property type="project" value="InterPro"/>
</dbReference>
<feature type="binding site" evidence="12">
    <location>
        <position position="80"/>
    </location>
    <ligand>
        <name>Ca(2+)</name>
        <dbReference type="ChEBI" id="CHEBI:29108"/>
    </ligand>
</feature>
<feature type="binding site" evidence="12">
    <location>
        <position position="105"/>
    </location>
    <ligand>
        <name>Zn(2+)</name>
        <dbReference type="ChEBI" id="CHEBI:29105"/>
        <label>1</label>
        <note>catalytic</note>
    </ligand>
</feature>
<keyword evidence="7 9" id="KW-0269">Exonuclease</keyword>
<keyword evidence="5 9" id="KW-0378">Hydrolase</keyword>
<feature type="binding site" evidence="12">
    <location>
        <position position="423"/>
    </location>
    <ligand>
        <name>Zn(2+)</name>
        <dbReference type="ChEBI" id="CHEBI:29105"/>
        <label>1</label>
        <note>catalytic</note>
    </ligand>
</feature>
<dbReference type="Gene3D" id="3.60.15.10">
    <property type="entry name" value="Ribonuclease Z/Hydroxyacylglutathione hydrolase-like"/>
    <property type="match status" value="1"/>
</dbReference>
<reference evidence="14" key="1">
    <citation type="journal article" date="2023" name="ISME J.">
        <title>Emergence of putative energy parasites within Clostridia revealed by genome analysis of a novel endosymbiotic clade.</title>
        <authorList>
            <person name="Takahashi K."/>
            <person name="Kuwahara H."/>
            <person name="Horikawa Y."/>
            <person name="Izawa K."/>
            <person name="Kato D."/>
            <person name="Inagaki T."/>
            <person name="Yuki M."/>
            <person name="Ohkuma M."/>
            <person name="Hongoh Y."/>
        </authorList>
    </citation>
    <scope>NUCLEOTIDE SEQUENCE</scope>
    <source>
        <strain evidence="14">CfP3-15</strain>
    </source>
</reference>
<name>A0AA48I4H1_9FIRM</name>
<feature type="binding site" evidence="12">
    <location>
        <position position="173"/>
    </location>
    <ligand>
        <name>Zn(2+)</name>
        <dbReference type="ChEBI" id="CHEBI:29105"/>
        <label>1</label>
        <note>catalytic</note>
    </ligand>
</feature>
<keyword evidence="3 12" id="KW-0479">Metal-binding</keyword>
<dbReference type="Gene3D" id="3.40.50.10710">
    <property type="entry name" value="Metallo-hydrolase/oxidoreductase"/>
    <property type="match status" value="1"/>
</dbReference>
<dbReference type="InterPro" id="IPR041636">
    <property type="entry name" value="RNase_J_C"/>
</dbReference>
<dbReference type="Proteomes" id="UP001337580">
    <property type="component" value="Chromosome"/>
</dbReference>
<dbReference type="GO" id="GO:0006364">
    <property type="term" value="P:rRNA processing"/>
    <property type="evidence" value="ECO:0007669"/>
    <property type="project" value="UniProtKB-UniRule"/>
</dbReference>
<comment type="cofactor">
    <cofactor evidence="12">
        <name>Zn(2+)</name>
        <dbReference type="ChEBI" id="CHEBI:29105"/>
    </cofactor>
    <text evidence="12">Binds 2 Zn(2+) ions per subunit. It is not clear if Zn(2+) or Mg(2+) is physiologically important.</text>
</comment>
<dbReference type="Gene3D" id="3.10.20.580">
    <property type="match status" value="1"/>
</dbReference>
<dbReference type="SUPFAM" id="SSF56281">
    <property type="entry name" value="Metallo-hydrolase/oxidoreductase"/>
    <property type="match status" value="1"/>
</dbReference>
<dbReference type="InterPro" id="IPR042173">
    <property type="entry name" value="RNase_J_2"/>
</dbReference>
<dbReference type="Pfam" id="PF17770">
    <property type="entry name" value="RNase_J_C"/>
    <property type="match status" value="1"/>
</dbReference>
<keyword evidence="2 9" id="KW-0540">Nuclease</keyword>
<feature type="binding site" evidence="9 11">
    <location>
        <begin position="397"/>
        <end position="401"/>
    </location>
    <ligand>
        <name>substrate</name>
    </ligand>
</feature>
<feature type="binding site" evidence="11">
    <location>
        <begin position="265"/>
        <end position="267"/>
    </location>
    <ligand>
        <name>substrate</name>
    </ligand>
</feature>
<feature type="binding site" evidence="12">
    <location>
        <position position="82"/>
    </location>
    <ligand>
        <name>Ca(2+)</name>
        <dbReference type="ChEBI" id="CHEBI:29108"/>
    </ligand>
</feature>
<dbReference type="InterPro" id="IPR036866">
    <property type="entry name" value="RibonucZ/Hydroxyglut_hydro"/>
</dbReference>
<evidence type="ECO:0000256" key="4">
    <source>
        <dbReference type="ARBA" id="ARBA00022759"/>
    </source>
</evidence>
<dbReference type="HAMAP" id="MF_01491">
    <property type="entry name" value="RNase_J_bact"/>
    <property type="match status" value="1"/>
</dbReference>
<proteinExistence type="inferred from homology"/>
<evidence type="ECO:0000256" key="11">
    <source>
        <dbReference type="PIRSR" id="PIRSR004803-2"/>
    </source>
</evidence>
<dbReference type="Pfam" id="PF22505">
    <property type="entry name" value="RNase_J_b_CASP"/>
    <property type="match status" value="1"/>
</dbReference>
<dbReference type="InterPro" id="IPR011108">
    <property type="entry name" value="RMMBL"/>
</dbReference>
<evidence type="ECO:0000256" key="9">
    <source>
        <dbReference type="HAMAP-Rule" id="MF_01491"/>
    </source>
</evidence>
<organism evidence="14">
    <name type="scientific">Candidatus Improbicoccus pseudotrichonymphae</name>
    <dbReference type="NCBI Taxonomy" id="3033792"/>
    <lineage>
        <taxon>Bacteria</taxon>
        <taxon>Bacillati</taxon>
        <taxon>Bacillota</taxon>
        <taxon>Clostridia</taxon>
        <taxon>Candidatus Improbicoccus</taxon>
    </lineage>
</organism>
<keyword evidence="12" id="KW-0106">Calcium</keyword>
<feature type="binding site" evidence="12">
    <location>
        <position position="110"/>
    </location>
    <ligand>
        <name>Zn(2+)</name>
        <dbReference type="ChEBI" id="CHEBI:29105"/>
        <label>1</label>
        <note>catalytic</note>
    </ligand>
</feature>
<feature type="binding site" evidence="12">
    <location>
        <position position="476"/>
    </location>
    <ligand>
        <name>Ca(2+)</name>
        <dbReference type="ChEBI" id="CHEBI:29108"/>
    </ligand>
</feature>
<dbReference type="GO" id="GO:0004534">
    <property type="term" value="F:5'-3' RNA exonuclease activity"/>
    <property type="evidence" value="ECO:0007669"/>
    <property type="project" value="UniProtKB-UniRule"/>
</dbReference>
<dbReference type="NCBIfam" id="TIGR00649">
    <property type="entry name" value="MG423"/>
    <property type="match status" value="1"/>
</dbReference>
<dbReference type="EMBL" id="AP027924">
    <property type="protein sequence ID" value="BED91944.1"/>
    <property type="molecule type" value="Genomic_DNA"/>
</dbReference>
<dbReference type="PANTHER" id="PTHR43694">
    <property type="entry name" value="RIBONUCLEASE J"/>
    <property type="match status" value="1"/>
</dbReference>
<evidence type="ECO:0000256" key="12">
    <source>
        <dbReference type="PIRSR" id="PIRSR004803-3"/>
    </source>
</evidence>
<dbReference type="InterPro" id="IPR004613">
    <property type="entry name" value="RNase_J"/>
</dbReference>
<feature type="binding site" evidence="12">
    <location>
        <position position="109"/>
    </location>
    <ligand>
        <name>Zn(2+)</name>
        <dbReference type="ChEBI" id="CHEBI:29105"/>
        <label>1</label>
        <note>catalytic</note>
    </ligand>
</feature>
<dbReference type="PIRSF" id="PIRSF004803">
    <property type="entry name" value="RnjA"/>
    <property type="match status" value="1"/>
</dbReference>
<feature type="binding site" evidence="12">
    <location>
        <position position="195"/>
    </location>
    <ligand>
        <name>Zn(2+)</name>
        <dbReference type="ChEBI" id="CHEBI:29105"/>
        <label>1</label>
        <note>catalytic</note>
    </ligand>
</feature>
<dbReference type="Pfam" id="PF00753">
    <property type="entry name" value="Lactamase_B"/>
    <property type="match status" value="1"/>
</dbReference>
<dbReference type="Pfam" id="PF07521">
    <property type="entry name" value="RMMBL"/>
    <property type="match status" value="1"/>
</dbReference>
<evidence type="ECO:0000313" key="14">
    <source>
        <dbReference type="EMBL" id="BED91944.1"/>
    </source>
</evidence>
<comment type="similarity">
    <text evidence="9">Belongs to the metallo-beta-lactamase superfamily. RNA-metabolizing metallo-beta-lactamase-like family. Bacterial RNase J subfamily.</text>
</comment>
<feature type="domain" description="Metallo-beta-lactamase" evidence="13">
    <location>
        <begin position="52"/>
        <end position="251"/>
    </location>
</feature>
<keyword evidence="9" id="KW-0698">rRNA processing</keyword>
<dbReference type="AlphaFoldDB" id="A0AA48I4H1"/>
<dbReference type="KEGG" id="ips:CfP315_0501"/>
<evidence type="ECO:0000256" key="8">
    <source>
        <dbReference type="ARBA" id="ARBA00022884"/>
    </source>
</evidence>
<evidence type="ECO:0000256" key="2">
    <source>
        <dbReference type="ARBA" id="ARBA00022722"/>
    </source>
</evidence>
<dbReference type="GO" id="GO:0005737">
    <property type="term" value="C:cytoplasm"/>
    <property type="evidence" value="ECO:0007669"/>
    <property type="project" value="UniProtKB-SubCell"/>
</dbReference>
<comment type="subcellular location">
    <subcellularLocation>
        <location evidence="9">Cytoplasm</location>
    </subcellularLocation>
</comment>
<evidence type="ECO:0000259" key="13">
    <source>
        <dbReference type="SMART" id="SM00849"/>
    </source>
</evidence>
<dbReference type="GO" id="GO:0004521">
    <property type="term" value="F:RNA endonuclease activity"/>
    <property type="evidence" value="ECO:0007669"/>
    <property type="project" value="UniProtKB-UniRule"/>
</dbReference>
<evidence type="ECO:0000256" key="6">
    <source>
        <dbReference type="ARBA" id="ARBA00022833"/>
    </source>
</evidence>
<dbReference type="CDD" id="cd07714">
    <property type="entry name" value="RNaseJ_MBL-fold"/>
    <property type="match status" value="1"/>
</dbReference>
<feature type="active site" description="Proton donor" evidence="10">
    <location>
        <position position="227"/>
    </location>
</feature>
<accession>A0AA48I4H1</accession>
<dbReference type="InterPro" id="IPR001279">
    <property type="entry name" value="Metallo-B-lactamas"/>
</dbReference>
<comment type="function">
    <text evidence="9">An RNase that has 5'-3' exonuclease and possibly endonuclease activity. Involved in maturation of rRNA and in some organisms also mRNA maturation and/or decay.</text>
</comment>
<keyword evidence="1 9" id="KW-0963">Cytoplasm</keyword>
<evidence type="ECO:0000256" key="5">
    <source>
        <dbReference type="ARBA" id="ARBA00022801"/>
    </source>
</evidence>
<sequence length="595" mass="66461">MNKPEKEKTFKLVKSNINSLNKSYRYRISDKKISKKLESVKISFLGGLNQIGKNITIFETENDILIVDCGMAFPDGEMLGIDLVIPDFTYLVTNKSKVRGLVITHGHEDHIGAIPYLVKKINIPIYGTKLTIGLISSKLREHKLLRTSKLCTVAAGDNVKLGSFNIEFIHTNHSIPDAVSLALKTPAGTIIHTGDFKIDLTPSKNKPIDLAKFAKLGEEGVLALLSDSTNAERPGYTNTEKSIDKSFYQLFFQAKNKRIIVASFASNLGRIQQVIECAKSFNRKVAFSGRSMVNNVEIAIKLGYIIVPEGLIIDIDEISKYSYEKLVIITTGSQGEPMSALHRMAFSEHRKISIGKNDFIIISATPIPGNEKMVISLVNEMMKLGCEVIYESMYEVHVSGHACQEELKIIQALVKPKFFIPVHGEYKNLKRHAKIARDMGMPEENIYVGETGDVVELNEQRISKVGVIPSALVMIDGIGVGDVGSVVLKDRKHLGQDGLIIMVVTLDFKNKEIISGPDIISRGFVYVKESEVLMNEARKMIMKSIVDCFSQKDAEWTLIKTKVRDDIYKFFYDKTKRNPLILPIIMGAKHQPIKV</sequence>
<evidence type="ECO:0000256" key="7">
    <source>
        <dbReference type="ARBA" id="ARBA00022839"/>
    </source>
</evidence>
<protein>
    <recommendedName>
        <fullName evidence="9">Ribonuclease J</fullName>
        <shortName evidence="9">RNase J</shortName>
        <ecNumber evidence="9">3.1.-.-</ecNumber>
    </recommendedName>
</protein>
<dbReference type="InterPro" id="IPR030854">
    <property type="entry name" value="RNase_J_bac"/>
</dbReference>
<gene>
    <name evidence="9" type="primary">rnj</name>
    <name evidence="14" type="ORF">CfP315_0501</name>
</gene>
<dbReference type="InterPro" id="IPR055132">
    <property type="entry name" value="RNase_J_b_CASP"/>
</dbReference>
<dbReference type="SMART" id="SM00849">
    <property type="entry name" value="Lactamase_B"/>
    <property type="match status" value="1"/>
</dbReference>
<feature type="active site" description="Proton acceptor" evidence="10">
    <location>
        <position position="401"/>
    </location>
</feature>
<keyword evidence="4 9" id="KW-0255">Endonuclease</keyword>
<comment type="subunit">
    <text evidence="9">Homodimer, may be a subunit of the RNA degradosome.</text>
</comment>
<evidence type="ECO:0000256" key="10">
    <source>
        <dbReference type="PIRSR" id="PIRSR004803-1"/>
    </source>
</evidence>
<comment type="cofactor">
    <cofactor evidence="12">
        <name>Ca(2+)</name>
        <dbReference type="ChEBI" id="CHEBI:29108"/>
    </cofactor>
    <text evidence="12">Binds 1 Ca(2+) cation per subunit. Seen in 1 crystal structure, it is not clear if it is physiologically important.</text>
</comment>